<sequence length="251" mass="27748">MVALYGHPTAPVLGMLGEQAPAQAVARVHALVAQYQELLPDEKVIGAFEIIATVASAGRTADGSYSNRTPIETIMPWIEAAEANDIYVVIDLQPGRLDFLTQAKEYEALLKRPWVGLALDPEWRLKPNQVHLRQIGQVDIAEVNAVGTWLADLVKANDLPTKALVLHQFQPRMIVGRDQLDTSRPEIQYVIHADGQGGQPAKQATWQALLKDLPQNVFLGWKNFEDEDLPMLTPAQTVAQVTPLPHLVSYQ</sequence>
<keyword evidence="2" id="KW-1185">Reference proteome</keyword>
<comment type="caution">
    <text evidence="1">The sequence shown here is derived from an EMBL/GenBank/DDBJ whole genome shotgun (WGS) entry which is preliminary data.</text>
</comment>
<reference evidence="2" key="1">
    <citation type="journal article" date="2019" name="Int. J. Syst. Evol. Microbiol.">
        <title>The Global Catalogue of Microorganisms (GCM) 10K type strain sequencing project: providing services to taxonomists for standard genome sequencing and annotation.</title>
        <authorList>
            <consortium name="The Broad Institute Genomics Platform"/>
            <consortium name="The Broad Institute Genome Sequencing Center for Infectious Disease"/>
            <person name="Wu L."/>
            <person name="Ma J."/>
        </authorList>
    </citation>
    <scope>NUCLEOTIDE SEQUENCE [LARGE SCALE GENOMIC DNA]</scope>
    <source>
        <strain evidence="2">JCM 19125</strain>
    </source>
</reference>
<gene>
    <name evidence="1" type="ORF">GCM10025789_14840</name>
</gene>
<protein>
    <submittedName>
        <fullName evidence="1">Uncharacterized protein</fullName>
    </submittedName>
</protein>
<dbReference type="EMBL" id="BAABLV010000020">
    <property type="protein sequence ID" value="GAA4897909.1"/>
    <property type="molecule type" value="Genomic_DNA"/>
</dbReference>
<organism evidence="1 2">
    <name type="scientific">Tessaracoccus lubricantis</name>
    <dbReference type="NCBI Taxonomy" id="545543"/>
    <lineage>
        <taxon>Bacteria</taxon>
        <taxon>Bacillati</taxon>
        <taxon>Actinomycetota</taxon>
        <taxon>Actinomycetes</taxon>
        <taxon>Propionibacteriales</taxon>
        <taxon>Propionibacteriaceae</taxon>
        <taxon>Tessaracoccus</taxon>
    </lineage>
</organism>
<evidence type="ECO:0000313" key="2">
    <source>
        <dbReference type="Proteomes" id="UP001501521"/>
    </source>
</evidence>
<proteinExistence type="predicted"/>
<evidence type="ECO:0000313" key="1">
    <source>
        <dbReference type="EMBL" id="GAA4897909.1"/>
    </source>
</evidence>
<name>A0ABP9FBV3_9ACTN</name>
<accession>A0ABP9FBV3</accession>
<dbReference type="Proteomes" id="UP001501521">
    <property type="component" value="Unassembled WGS sequence"/>
</dbReference>